<evidence type="ECO:0008006" key="4">
    <source>
        <dbReference type="Google" id="ProtNLM"/>
    </source>
</evidence>
<feature type="chain" id="PRO_5022103579" description="Secreted protein" evidence="1">
    <location>
        <begin position="34"/>
        <end position="272"/>
    </location>
</feature>
<protein>
    <recommendedName>
        <fullName evidence="4">Secreted protein</fullName>
    </recommendedName>
</protein>
<feature type="signal peptide" evidence="1">
    <location>
        <begin position="1"/>
        <end position="33"/>
    </location>
</feature>
<evidence type="ECO:0000313" key="2">
    <source>
        <dbReference type="EMBL" id="QDT03582.1"/>
    </source>
</evidence>
<proteinExistence type="predicted"/>
<reference evidence="2 3" key="1">
    <citation type="submission" date="2019-02" db="EMBL/GenBank/DDBJ databases">
        <title>Deep-cultivation of Planctomycetes and their phenomic and genomic characterization uncovers novel biology.</title>
        <authorList>
            <person name="Wiegand S."/>
            <person name="Jogler M."/>
            <person name="Boedeker C."/>
            <person name="Pinto D."/>
            <person name="Vollmers J."/>
            <person name="Rivas-Marin E."/>
            <person name="Kohn T."/>
            <person name="Peeters S.H."/>
            <person name="Heuer A."/>
            <person name="Rast P."/>
            <person name="Oberbeckmann S."/>
            <person name="Bunk B."/>
            <person name="Jeske O."/>
            <person name="Meyerdierks A."/>
            <person name="Storesund J.E."/>
            <person name="Kallscheuer N."/>
            <person name="Luecker S."/>
            <person name="Lage O.M."/>
            <person name="Pohl T."/>
            <person name="Merkel B.J."/>
            <person name="Hornburger P."/>
            <person name="Mueller R.-W."/>
            <person name="Bruemmer F."/>
            <person name="Labrenz M."/>
            <person name="Spormann A.M."/>
            <person name="Op den Camp H."/>
            <person name="Overmann J."/>
            <person name="Amann R."/>
            <person name="Jetten M.S.M."/>
            <person name="Mascher T."/>
            <person name="Medema M.H."/>
            <person name="Devos D.P."/>
            <person name="Kaster A.-K."/>
            <person name="Ovreas L."/>
            <person name="Rohde M."/>
            <person name="Galperin M.Y."/>
            <person name="Jogler C."/>
        </authorList>
    </citation>
    <scope>NUCLEOTIDE SEQUENCE [LARGE SCALE GENOMIC DNA]</scope>
    <source>
        <strain evidence="2 3">K22_7</strain>
    </source>
</reference>
<keyword evidence="1" id="KW-0732">Signal</keyword>
<keyword evidence="3" id="KW-1185">Reference proteome</keyword>
<dbReference type="EMBL" id="CP036525">
    <property type="protein sequence ID" value="QDT03582.1"/>
    <property type="molecule type" value="Genomic_DNA"/>
</dbReference>
<dbReference type="KEGG" id="rlc:K227x_19660"/>
<evidence type="ECO:0000313" key="3">
    <source>
        <dbReference type="Proteomes" id="UP000318538"/>
    </source>
</evidence>
<name>A0A517N8Y2_9BACT</name>
<evidence type="ECO:0000256" key="1">
    <source>
        <dbReference type="SAM" id="SignalP"/>
    </source>
</evidence>
<dbReference type="Proteomes" id="UP000318538">
    <property type="component" value="Chromosome"/>
</dbReference>
<gene>
    <name evidence="2" type="ORF">K227x_19660</name>
</gene>
<accession>A0A517N8Y2</accession>
<dbReference type="OrthoDB" id="269394at2"/>
<dbReference type="AlphaFoldDB" id="A0A517N8Y2"/>
<dbReference type="RefSeq" id="WP_145169240.1">
    <property type="nucleotide sequence ID" value="NZ_CP036525.1"/>
</dbReference>
<sequence precursor="true">MKARILSLVVDRGMTFAAATIATTLVVSQPASAQTGNGFYTDPSTGIVYRKVAKTIETPVVETKVESHQETVYTPKTITETKPESRTIYRPIVESTWQPRLNGRWNPFQQPSVSYHHVPQTRWEAHNEVVHRTQTRTEWVPETRKVDVPKQFVRMQREEKVDFEAVGRVAPAQQSAPGISNAIASRLRPLDANEQVQPIGQSAPMVARYTAPRIAASTVGRMTSDPPRRTIGQSGMGTTDLTPQGPGYHGQALPPNAGGIGVATLPTLPFFR</sequence>
<organism evidence="2 3">
    <name type="scientific">Rubripirellula lacrimiformis</name>
    <dbReference type="NCBI Taxonomy" id="1930273"/>
    <lineage>
        <taxon>Bacteria</taxon>
        <taxon>Pseudomonadati</taxon>
        <taxon>Planctomycetota</taxon>
        <taxon>Planctomycetia</taxon>
        <taxon>Pirellulales</taxon>
        <taxon>Pirellulaceae</taxon>
        <taxon>Rubripirellula</taxon>
    </lineage>
</organism>